<gene>
    <name evidence="2" type="primary">CUNH19orf85</name>
</gene>
<keyword evidence="1" id="KW-1185">Reference proteome</keyword>
<name>A0ABM1VKK8_ECHTE</name>
<dbReference type="GeneID" id="115870336"/>
<proteinExistence type="predicted"/>
<protein>
    <submittedName>
        <fullName evidence="2">Uncharacterized protein C19orf85 homolog</fullName>
    </submittedName>
</protein>
<organism evidence="1 2">
    <name type="scientific">Echinops telfairi</name>
    <name type="common">Lesser hedgehog tenrec</name>
    <dbReference type="NCBI Taxonomy" id="9371"/>
    <lineage>
        <taxon>Eukaryota</taxon>
        <taxon>Metazoa</taxon>
        <taxon>Chordata</taxon>
        <taxon>Craniata</taxon>
        <taxon>Vertebrata</taxon>
        <taxon>Euteleostomi</taxon>
        <taxon>Mammalia</taxon>
        <taxon>Eutheria</taxon>
        <taxon>Afrotheria</taxon>
        <taxon>Tenrecidae</taxon>
        <taxon>Tenrecinae</taxon>
        <taxon>Echinops</taxon>
    </lineage>
</organism>
<accession>A0ABM1VKK8</accession>
<evidence type="ECO:0000313" key="2">
    <source>
        <dbReference type="RefSeq" id="XP_030742125.2"/>
    </source>
</evidence>
<evidence type="ECO:0000313" key="1">
    <source>
        <dbReference type="Proteomes" id="UP000694863"/>
    </source>
</evidence>
<reference evidence="2" key="1">
    <citation type="submission" date="2025-08" db="UniProtKB">
        <authorList>
            <consortium name="RefSeq"/>
        </authorList>
    </citation>
    <scope>IDENTIFICATION</scope>
</reference>
<sequence length="213" mass="22740">MHPGVPAAPGVSEPGPQELCAFVSGAAAHMLRVLQPRRSRIPKRRPNHKRFLLNQICRQFAKIEAATQHLALSILSQEAPPQRPLPQRPPLPPPSPFLGVACAVAPVEVSRRAVPSLCLEALDASTLDLFEDIALTPECPPVMSDPSSWLLPPAAATTLLGSDLPNHALSQPLPLTQHALGGGDELLGPDWGWEMPCAWGPQGVPEGWGGCFQ</sequence>
<dbReference type="RefSeq" id="XP_030742125.2">
    <property type="nucleotide sequence ID" value="XM_030886265.2"/>
</dbReference>
<dbReference type="Proteomes" id="UP000694863">
    <property type="component" value="Unplaced"/>
</dbReference>